<feature type="non-terminal residue" evidence="2">
    <location>
        <position position="98"/>
    </location>
</feature>
<feature type="region of interest" description="Disordered" evidence="1">
    <location>
        <begin position="65"/>
        <end position="98"/>
    </location>
</feature>
<reference evidence="2" key="1">
    <citation type="submission" date="2003-12" db="EMBL/GenBank/DDBJ databases">
        <title>Vascular endothelium has a local anti-adenovirus vector system and glucocorticoid optimizes its gene transduction.</title>
        <authorList>
            <person name="Murata T."/>
        </authorList>
    </citation>
    <scope>NUCLEOTIDE SEQUENCE</scope>
</reference>
<gene>
    <name evidence="2" type="primary">GAPDH</name>
</gene>
<accession>Q75T01</accession>
<name>Q75T01_RABIT</name>
<organism evidence="2">
    <name type="scientific">Oryctolagus cuniculus</name>
    <name type="common">Rabbit</name>
    <dbReference type="NCBI Taxonomy" id="9986"/>
    <lineage>
        <taxon>Eukaryota</taxon>
        <taxon>Metazoa</taxon>
        <taxon>Chordata</taxon>
        <taxon>Craniata</taxon>
        <taxon>Vertebrata</taxon>
        <taxon>Euteleostomi</taxon>
        <taxon>Mammalia</taxon>
        <taxon>Eutheria</taxon>
        <taxon>Euarchontoglires</taxon>
        <taxon>Glires</taxon>
        <taxon>Lagomorpha</taxon>
        <taxon>Leporidae</taxon>
        <taxon>Oryctolagus</taxon>
    </lineage>
</organism>
<sequence length="98" mass="11052">LHHQLLSPPGQGHPRPLRHCGGAHDHGARHHCHPEDRGRALWEAVARPRGRPEHHPCLHWRCQGRGQGHPRAERETHWHGLPCAHPQRVGRGPDLPPG</sequence>
<feature type="region of interest" description="Disordered" evidence="1">
    <location>
        <begin position="1"/>
        <end position="35"/>
    </location>
</feature>
<dbReference type="EMBL" id="AB128158">
    <property type="protein sequence ID" value="BAD04921.1"/>
    <property type="molecule type" value="Transcribed_RNA"/>
</dbReference>
<evidence type="ECO:0000313" key="2">
    <source>
        <dbReference type="EMBL" id="BAD04921.1"/>
    </source>
</evidence>
<proteinExistence type="predicted"/>
<evidence type="ECO:0000256" key="1">
    <source>
        <dbReference type="SAM" id="MobiDB-lite"/>
    </source>
</evidence>
<protein>
    <submittedName>
        <fullName evidence="2">Glyceraldehyde-3-phosphate dehydrogenase</fullName>
    </submittedName>
</protein>
<feature type="non-terminal residue" evidence="2">
    <location>
        <position position="1"/>
    </location>
</feature>
<dbReference type="AlphaFoldDB" id="Q75T01"/>